<gene>
    <name evidence="1" type="ORF">IAB89_06945</name>
</gene>
<comment type="caution">
    <text evidence="1">The sequence shown here is derived from an EMBL/GenBank/DDBJ whole genome shotgun (WGS) entry which is preliminary data.</text>
</comment>
<proteinExistence type="predicted"/>
<reference evidence="1" key="2">
    <citation type="journal article" date="2021" name="PeerJ">
        <title>Extensive microbial diversity within the chicken gut microbiome revealed by metagenomics and culture.</title>
        <authorList>
            <person name="Gilroy R."/>
            <person name="Ravi A."/>
            <person name="Getino M."/>
            <person name="Pursley I."/>
            <person name="Horton D.L."/>
            <person name="Alikhan N.F."/>
            <person name="Baker D."/>
            <person name="Gharbi K."/>
            <person name="Hall N."/>
            <person name="Watson M."/>
            <person name="Adriaenssens E.M."/>
            <person name="Foster-Nyarko E."/>
            <person name="Jarju S."/>
            <person name="Secka A."/>
            <person name="Antonio M."/>
            <person name="Oren A."/>
            <person name="Chaudhuri R.R."/>
            <person name="La Ragione R."/>
            <person name="Hildebrand F."/>
            <person name="Pallen M.J."/>
        </authorList>
    </citation>
    <scope>NUCLEOTIDE SEQUENCE</scope>
    <source>
        <strain evidence="1">ChiSxjej1B13-7958</strain>
    </source>
</reference>
<organism evidence="1 2">
    <name type="scientific">Candidatus Caccousia avicola</name>
    <dbReference type="NCBI Taxonomy" id="2840721"/>
    <lineage>
        <taxon>Bacteria</taxon>
        <taxon>Bacillati</taxon>
        <taxon>Bacillota</taxon>
        <taxon>Clostridia</taxon>
        <taxon>Eubacteriales</taxon>
        <taxon>Oscillospiraceae</taxon>
        <taxon>Oscillospiraceae incertae sedis</taxon>
        <taxon>Candidatus Caccousia</taxon>
    </lineage>
</organism>
<evidence type="ECO:0000313" key="2">
    <source>
        <dbReference type="Proteomes" id="UP000824242"/>
    </source>
</evidence>
<accession>A0A9D1AMU1</accession>
<dbReference type="Proteomes" id="UP000824242">
    <property type="component" value="Unassembled WGS sequence"/>
</dbReference>
<reference evidence="1" key="1">
    <citation type="submission" date="2020-10" db="EMBL/GenBank/DDBJ databases">
        <authorList>
            <person name="Gilroy R."/>
        </authorList>
    </citation>
    <scope>NUCLEOTIDE SEQUENCE</scope>
    <source>
        <strain evidence="1">ChiSxjej1B13-7958</strain>
    </source>
</reference>
<evidence type="ECO:0000313" key="1">
    <source>
        <dbReference type="EMBL" id="HIR47381.1"/>
    </source>
</evidence>
<protein>
    <submittedName>
        <fullName evidence="1">Uncharacterized protein</fullName>
    </submittedName>
</protein>
<dbReference type="AlphaFoldDB" id="A0A9D1AMU1"/>
<sequence>MENRQLLPFERNRYYVGKLLTSADFQAEQAYFNNKRRFLNQMMFGSGIICGLSVYSLDDLSVMIESGAAIDGLGREIVVENSVVRKLSAIEGFETLASEHAALCLRYHEEAVHPVCTVNRMERDEEYELNRLREGWELFLMDAQELEQPEGLEEQSEFLLQSPLYEDADFSVTVMLPAVVSAGSAVRVLVRVRKLSESAKKLSLDCVLQAPAFLAAGGGHEARIRAVDLDLQKDEVFDCPCWLTAQQPSAEAVVLAKTDAVRITVGGEEKAPHDAFLIKSSISSDSVEEILSREVGRVSLESRSFSALPEYIRLADITLQLTKNAYIIDHVEECGVKKYLYTTSGEETRRAYEAWFAPSESKAAPAPASQNGTDGVSAGLSYQTPLYATGTCEIPLGDRARRGETFYSSEIMHGLGAGNVHVEVGFEYLVEDSRLSTTAKNTIYGDASLFDQENPPVPLAQTAVKVMNDRGSFVVAARLQKDTSYVMLLVRWVAVKIPSEDDHTLLQRISDKSISAVQPTVLLGTRESCYFSVRFRNMEPCGLIYELTDRDSGEITPDGVYTAPAREGVYEIRISCADAPLICTYAYAIVKKKEHRDGDAS</sequence>
<name>A0A9D1AMU1_9FIRM</name>
<dbReference type="EMBL" id="DVGZ01000073">
    <property type="protein sequence ID" value="HIR47381.1"/>
    <property type="molecule type" value="Genomic_DNA"/>
</dbReference>